<evidence type="ECO:0000256" key="9">
    <source>
        <dbReference type="SAM" id="Phobius"/>
    </source>
</evidence>
<dbReference type="PROSITE" id="PS50112">
    <property type="entry name" value="PAS"/>
    <property type="match status" value="1"/>
</dbReference>
<comment type="subcellular location">
    <subcellularLocation>
        <location evidence="2">Membrane</location>
    </subcellularLocation>
</comment>
<dbReference type="Gene3D" id="3.30.565.10">
    <property type="entry name" value="Histidine kinase-like ATPase, C-terminal domain"/>
    <property type="match status" value="1"/>
</dbReference>
<dbReference type="SMART" id="SM00387">
    <property type="entry name" value="HATPase_c"/>
    <property type="match status" value="1"/>
</dbReference>
<dbReference type="CDD" id="cd00082">
    <property type="entry name" value="HisKA"/>
    <property type="match status" value="1"/>
</dbReference>
<dbReference type="SUPFAM" id="SSF158472">
    <property type="entry name" value="HAMP domain-like"/>
    <property type="match status" value="1"/>
</dbReference>
<dbReference type="InterPro" id="IPR036097">
    <property type="entry name" value="HisK_dim/P_sf"/>
</dbReference>
<dbReference type="Pfam" id="PF00512">
    <property type="entry name" value="HisKA"/>
    <property type="match status" value="1"/>
</dbReference>
<dbReference type="InterPro" id="IPR004358">
    <property type="entry name" value="Sig_transdc_His_kin-like_C"/>
</dbReference>
<keyword evidence="9" id="KW-1133">Transmembrane helix</keyword>
<dbReference type="SMART" id="SM00388">
    <property type="entry name" value="HisKA"/>
    <property type="match status" value="1"/>
</dbReference>
<dbReference type="PANTHER" id="PTHR45453:SF1">
    <property type="entry name" value="PHOSPHATE REGULON SENSOR PROTEIN PHOR"/>
    <property type="match status" value="1"/>
</dbReference>
<dbReference type="PROSITE" id="PS50109">
    <property type="entry name" value="HIS_KIN"/>
    <property type="match status" value="1"/>
</dbReference>
<dbReference type="Gene3D" id="1.10.8.500">
    <property type="entry name" value="HAMP domain in histidine kinase"/>
    <property type="match status" value="1"/>
</dbReference>
<dbReference type="InterPro" id="IPR000014">
    <property type="entry name" value="PAS"/>
</dbReference>
<dbReference type="Pfam" id="PF02518">
    <property type="entry name" value="HATPase_c"/>
    <property type="match status" value="1"/>
</dbReference>
<dbReference type="PRINTS" id="PR00344">
    <property type="entry name" value="BCTRLSENSOR"/>
</dbReference>
<evidence type="ECO:0000256" key="3">
    <source>
        <dbReference type="ARBA" id="ARBA00012438"/>
    </source>
</evidence>
<dbReference type="PROSITE" id="PS50885">
    <property type="entry name" value="HAMP"/>
    <property type="match status" value="1"/>
</dbReference>
<dbReference type="InterPro" id="IPR003594">
    <property type="entry name" value="HATPase_dom"/>
</dbReference>
<keyword evidence="14" id="KW-1185">Reference proteome</keyword>
<dbReference type="PANTHER" id="PTHR45453">
    <property type="entry name" value="PHOSPHATE REGULON SENSOR PROTEIN PHOR"/>
    <property type="match status" value="1"/>
</dbReference>
<dbReference type="InterPro" id="IPR003660">
    <property type="entry name" value="HAMP_dom"/>
</dbReference>
<keyword evidence="7" id="KW-0902">Two-component regulatory system</keyword>
<dbReference type="EMBL" id="JAAMFI010000003">
    <property type="protein sequence ID" value="MBS9335488.1"/>
    <property type="molecule type" value="Genomic_DNA"/>
</dbReference>
<dbReference type="SUPFAM" id="SSF55785">
    <property type="entry name" value="PYP-like sensor domain (PAS domain)"/>
    <property type="match status" value="1"/>
</dbReference>
<keyword evidence="9" id="KW-0812">Transmembrane</keyword>
<dbReference type="InterPro" id="IPR013767">
    <property type="entry name" value="PAS_fold"/>
</dbReference>
<dbReference type="Gene3D" id="3.30.450.20">
    <property type="entry name" value="PAS domain"/>
    <property type="match status" value="2"/>
</dbReference>
<feature type="domain" description="HAMP" evidence="12">
    <location>
        <begin position="201"/>
        <end position="253"/>
    </location>
</feature>
<evidence type="ECO:0000256" key="2">
    <source>
        <dbReference type="ARBA" id="ARBA00004370"/>
    </source>
</evidence>
<keyword evidence="5" id="KW-0808">Transferase</keyword>
<dbReference type="CDD" id="cd00130">
    <property type="entry name" value="PAS"/>
    <property type="match status" value="1"/>
</dbReference>
<dbReference type="InterPro" id="IPR036890">
    <property type="entry name" value="HATPase_C_sf"/>
</dbReference>
<dbReference type="CDD" id="cd06225">
    <property type="entry name" value="HAMP"/>
    <property type="match status" value="1"/>
</dbReference>
<evidence type="ECO:0000313" key="13">
    <source>
        <dbReference type="EMBL" id="MBS9335488.1"/>
    </source>
</evidence>
<evidence type="ECO:0000259" key="12">
    <source>
        <dbReference type="PROSITE" id="PS50885"/>
    </source>
</evidence>
<proteinExistence type="predicted"/>
<feature type="transmembrane region" description="Helical" evidence="9">
    <location>
        <begin position="177"/>
        <end position="199"/>
    </location>
</feature>
<dbReference type="Pfam" id="PF00672">
    <property type="entry name" value="HAMP"/>
    <property type="match status" value="1"/>
</dbReference>
<organism evidence="13 14">
    <name type="scientific">Fructobacillus papyriferae</name>
    <dbReference type="NCBI Taxonomy" id="2713171"/>
    <lineage>
        <taxon>Bacteria</taxon>
        <taxon>Bacillati</taxon>
        <taxon>Bacillota</taxon>
        <taxon>Bacilli</taxon>
        <taxon>Lactobacillales</taxon>
        <taxon>Lactobacillaceae</taxon>
        <taxon>Fructobacillus</taxon>
    </lineage>
</organism>
<dbReference type="InterPro" id="IPR003661">
    <property type="entry name" value="HisK_dim/P_dom"/>
</dbReference>
<keyword evidence="8 9" id="KW-0472">Membrane</keyword>
<dbReference type="GO" id="GO:0016301">
    <property type="term" value="F:kinase activity"/>
    <property type="evidence" value="ECO:0007669"/>
    <property type="project" value="UniProtKB-KW"/>
</dbReference>
<evidence type="ECO:0000259" key="11">
    <source>
        <dbReference type="PROSITE" id="PS50112"/>
    </source>
</evidence>
<sequence length="615" mass="68985">MKILSKTLQSIRFRLSLVFVLFFIILFESVGIFFVHQIESSDLVSFGDRLTLPSYMSSEVVNAIEHPNDSQAQKEMNQIVDKFDDKMVDNIVVYDNQGKVLTDQNSLEGKKARTKRLDTNTKLALKESSAFKKVRTNDGEKGQEVIVTTPLKKGKRVVGAVVVYGSLHAIYTNARRVMWLFILGGVLTVLAAIYLGWILSRTVTRPIEQIAKQTAAITAGDYAMVNKIAGSNEISTLAQSVNVMSQKIASSTEMISNEKNRLYSVLHHMADGVLLTDARGRLTIINQAASNYLKVNEYEALGQPVFDILDLPEYQSIRDLIKTKKPFTMDLGERIIEIRISMIKDPSGMINSLILILHDVTIQLKTEADRKTFVSNVSHELRTPLTSVTSYVEALMEGAKNDPEILDNFLGVIQNETDRMSRMVEDLLELSRIDRGTLKVKTELVNLNSMLNFVLNRFDMILKTDHEGDGHLPPLKIIRHIPESELWVDVDHDKVMQVMDNLLNNAVKYSPDGGTIEVSLEKVNDRAQVSITDQGLGIPQKDLKQVFNRFFRVDKSRSRSLGGTGLGLAISKEVIEAFGGKIWVESKEGVGSTFRFDLAVVEDELLSSDKQWDDD</sequence>
<keyword evidence="6 13" id="KW-0418">Kinase</keyword>
<accession>A0ABS5QQM0</accession>
<evidence type="ECO:0000313" key="14">
    <source>
        <dbReference type="Proteomes" id="UP001519418"/>
    </source>
</evidence>
<feature type="transmembrane region" description="Helical" evidence="9">
    <location>
        <begin position="15"/>
        <end position="35"/>
    </location>
</feature>
<reference evidence="13 14" key="1">
    <citation type="submission" date="2020-02" db="EMBL/GenBank/DDBJ databases">
        <title>Fructobacillus sp. isolated from paper mulberry of Taiwan.</title>
        <authorList>
            <person name="Lin S.-T."/>
        </authorList>
    </citation>
    <scope>NUCLEOTIDE SEQUENCE [LARGE SCALE GENOMIC DNA]</scope>
    <source>
        <strain evidence="13 14">M1-10</strain>
    </source>
</reference>
<name>A0ABS5QQM0_9LACO</name>
<dbReference type="InterPro" id="IPR005467">
    <property type="entry name" value="His_kinase_dom"/>
</dbReference>
<comment type="caution">
    <text evidence="13">The sequence shown here is derived from an EMBL/GenBank/DDBJ whole genome shotgun (WGS) entry which is preliminary data.</text>
</comment>
<comment type="catalytic activity">
    <reaction evidence="1">
        <text>ATP + protein L-histidine = ADP + protein N-phospho-L-histidine.</text>
        <dbReference type="EC" id="2.7.13.3"/>
    </reaction>
</comment>
<keyword evidence="4" id="KW-0597">Phosphoprotein</keyword>
<dbReference type="SUPFAM" id="SSF55874">
    <property type="entry name" value="ATPase domain of HSP90 chaperone/DNA topoisomerase II/histidine kinase"/>
    <property type="match status" value="1"/>
</dbReference>
<dbReference type="Proteomes" id="UP001519418">
    <property type="component" value="Unassembled WGS sequence"/>
</dbReference>
<evidence type="ECO:0000256" key="8">
    <source>
        <dbReference type="ARBA" id="ARBA00023136"/>
    </source>
</evidence>
<evidence type="ECO:0000259" key="10">
    <source>
        <dbReference type="PROSITE" id="PS50109"/>
    </source>
</evidence>
<gene>
    <name evidence="13" type="ORF">G6R27_05535</name>
</gene>
<evidence type="ECO:0000256" key="5">
    <source>
        <dbReference type="ARBA" id="ARBA00022679"/>
    </source>
</evidence>
<dbReference type="SUPFAM" id="SSF47384">
    <property type="entry name" value="Homodimeric domain of signal transducing histidine kinase"/>
    <property type="match status" value="1"/>
</dbReference>
<dbReference type="InterPro" id="IPR050351">
    <property type="entry name" value="BphY/WalK/GraS-like"/>
</dbReference>
<dbReference type="Pfam" id="PF00989">
    <property type="entry name" value="PAS"/>
    <property type="match status" value="1"/>
</dbReference>
<dbReference type="SMART" id="SM00304">
    <property type="entry name" value="HAMP"/>
    <property type="match status" value="1"/>
</dbReference>
<feature type="domain" description="PAS" evidence="11">
    <location>
        <begin position="258"/>
        <end position="322"/>
    </location>
</feature>
<dbReference type="InterPro" id="IPR035965">
    <property type="entry name" value="PAS-like_dom_sf"/>
</dbReference>
<feature type="domain" description="Histidine kinase" evidence="10">
    <location>
        <begin position="376"/>
        <end position="602"/>
    </location>
</feature>
<evidence type="ECO:0000256" key="4">
    <source>
        <dbReference type="ARBA" id="ARBA00022553"/>
    </source>
</evidence>
<dbReference type="SMART" id="SM00091">
    <property type="entry name" value="PAS"/>
    <property type="match status" value="1"/>
</dbReference>
<evidence type="ECO:0000256" key="7">
    <source>
        <dbReference type="ARBA" id="ARBA00023012"/>
    </source>
</evidence>
<evidence type="ECO:0000256" key="1">
    <source>
        <dbReference type="ARBA" id="ARBA00000085"/>
    </source>
</evidence>
<protein>
    <recommendedName>
        <fullName evidence="3">histidine kinase</fullName>
        <ecNumber evidence="3">2.7.13.3</ecNumber>
    </recommendedName>
</protein>
<dbReference type="Gene3D" id="1.10.287.130">
    <property type="match status" value="1"/>
</dbReference>
<evidence type="ECO:0000256" key="6">
    <source>
        <dbReference type="ARBA" id="ARBA00022777"/>
    </source>
</evidence>
<dbReference type="EC" id="2.7.13.3" evidence="3"/>